<dbReference type="PANTHER" id="PTHR43280:SF29">
    <property type="entry name" value="ARAC-FAMILY TRANSCRIPTIONAL REGULATOR"/>
    <property type="match status" value="1"/>
</dbReference>
<dbReference type="InterPro" id="IPR020449">
    <property type="entry name" value="Tscrpt_reg_AraC-type_HTH"/>
</dbReference>
<evidence type="ECO:0000256" key="3">
    <source>
        <dbReference type="ARBA" id="ARBA00023163"/>
    </source>
</evidence>
<keyword evidence="4" id="KW-0812">Transmembrane</keyword>
<dbReference type="SMART" id="SM00342">
    <property type="entry name" value="HTH_ARAC"/>
    <property type="match status" value="1"/>
</dbReference>
<evidence type="ECO:0000256" key="1">
    <source>
        <dbReference type="ARBA" id="ARBA00023015"/>
    </source>
</evidence>
<dbReference type="AlphaFoldDB" id="A0A918RMP1"/>
<dbReference type="SUPFAM" id="SSF46689">
    <property type="entry name" value="Homeodomain-like"/>
    <property type="match status" value="1"/>
</dbReference>
<feature type="transmembrane region" description="Helical" evidence="4">
    <location>
        <begin position="60"/>
        <end position="80"/>
    </location>
</feature>
<gene>
    <name evidence="6" type="ORF">GCM10008090_10300</name>
</gene>
<keyword evidence="7" id="KW-1185">Reference proteome</keyword>
<evidence type="ECO:0000256" key="4">
    <source>
        <dbReference type="SAM" id="Phobius"/>
    </source>
</evidence>
<comment type="caution">
    <text evidence="6">The sequence shown here is derived from an EMBL/GenBank/DDBJ whole genome shotgun (WGS) entry which is preliminary data.</text>
</comment>
<dbReference type="InterPro" id="IPR018060">
    <property type="entry name" value="HTH_AraC"/>
</dbReference>
<dbReference type="GO" id="GO:0043565">
    <property type="term" value="F:sequence-specific DNA binding"/>
    <property type="evidence" value="ECO:0007669"/>
    <property type="project" value="InterPro"/>
</dbReference>
<name>A0A918RMP1_9GAMM</name>
<accession>A0A918RMP1</accession>
<reference evidence="6" key="1">
    <citation type="journal article" date="2014" name="Int. J. Syst. Evol. Microbiol.">
        <title>Complete genome sequence of Corynebacterium casei LMG S-19264T (=DSM 44701T), isolated from a smear-ripened cheese.</title>
        <authorList>
            <consortium name="US DOE Joint Genome Institute (JGI-PGF)"/>
            <person name="Walter F."/>
            <person name="Albersmeier A."/>
            <person name="Kalinowski J."/>
            <person name="Ruckert C."/>
        </authorList>
    </citation>
    <scope>NUCLEOTIDE SEQUENCE</scope>
    <source>
        <strain evidence="6">KCTC 12711</strain>
    </source>
</reference>
<keyword evidence="4" id="KW-0472">Membrane</keyword>
<evidence type="ECO:0000259" key="5">
    <source>
        <dbReference type="PROSITE" id="PS01124"/>
    </source>
</evidence>
<reference evidence="6" key="2">
    <citation type="submission" date="2020-09" db="EMBL/GenBank/DDBJ databases">
        <authorList>
            <person name="Sun Q."/>
            <person name="Kim S."/>
        </authorList>
    </citation>
    <scope>NUCLEOTIDE SEQUENCE</scope>
    <source>
        <strain evidence="6">KCTC 12711</strain>
    </source>
</reference>
<dbReference type="Proteomes" id="UP000614811">
    <property type="component" value="Unassembled WGS sequence"/>
</dbReference>
<evidence type="ECO:0000313" key="6">
    <source>
        <dbReference type="EMBL" id="GHA03242.1"/>
    </source>
</evidence>
<organism evidence="6 7">
    <name type="scientific">Arenicella chitinivorans</name>
    <dbReference type="NCBI Taxonomy" id="1329800"/>
    <lineage>
        <taxon>Bacteria</taxon>
        <taxon>Pseudomonadati</taxon>
        <taxon>Pseudomonadota</taxon>
        <taxon>Gammaproteobacteria</taxon>
        <taxon>Arenicellales</taxon>
        <taxon>Arenicellaceae</taxon>
        <taxon>Arenicella</taxon>
    </lineage>
</organism>
<evidence type="ECO:0000313" key="7">
    <source>
        <dbReference type="Proteomes" id="UP000614811"/>
    </source>
</evidence>
<protein>
    <recommendedName>
        <fullName evidence="5">HTH araC/xylS-type domain-containing protein</fullName>
    </recommendedName>
</protein>
<feature type="domain" description="HTH araC/xylS-type" evidence="5">
    <location>
        <begin position="106"/>
        <end position="211"/>
    </location>
</feature>
<dbReference type="PRINTS" id="PR00032">
    <property type="entry name" value="HTHARAC"/>
</dbReference>
<sequence length="215" mass="24182">MVCIAAIVFTFIDVLHGFKQVRSESERQFRVVYIAAFSLLILVAILWASGANANSIAAKWNGALLTFCALFAVFGSRIALQYRLRNPHPAVRHDAADGEATAQLAQRILQAINDEKVLTTCNLKVSDFADQIGEQEYKVTRCITGHLQFRNFNHFLNSYRIDRAKRIFNDQAKSNLSIATVAYDCGFNSLGPFNRAFRQQTGVTPREYRQSQSVI</sequence>
<keyword evidence="3" id="KW-0804">Transcription</keyword>
<dbReference type="PANTHER" id="PTHR43280">
    <property type="entry name" value="ARAC-FAMILY TRANSCRIPTIONAL REGULATOR"/>
    <property type="match status" value="1"/>
</dbReference>
<proteinExistence type="predicted"/>
<keyword evidence="4" id="KW-1133">Transmembrane helix</keyword>
<dbReference type="Pfam" id="PF12833">
    <property type="entry name" value="HTH_18"/>
    <property type="match status" value="1"/>
</dbReference>
<dbReference type="PROSITE" id="PS01124">
    <property type="entry name" value="HTH_ARAC_FAMILY_2"/>
    <property type="match status" value="1"/>
</dbReference>
<dbReference type="EMBL" id="BMXA01000002">
    <property type="protein sequence ID" value="GHA03242.1"/>
    <property type="molecule type" value="Genomic_DNA"/>
</dbReference>
<feature type="transmembrane region" description="Helical" evidence="4">
    <location>
        <begin position="29"/>
        <end position="48"/>
    </location>
</feature>
<dbReference type="RefSeq" id="WP_189398976.1">
    <property type="nucleotide sequence ID" value="NZ_BMXA01000002.1"/>
</dbReference>
<keyword evidence="2" id="KW-0238">DNA-binding</keyword>
<keyword evidence="1" id="KW-0805">Transcription regulation</keyword>
<dbReference type="Gene3D" id="1.10.10.60">
    <property type="entry name" value="Homeodomain-like"/>
    <property type="match status" value="1"/>
</dbReference>
<evidence type="ECO:0000256" key="2">
    <source>
        <dbReference type="ARBA" id="ARBA00023125"/>
    </source>
</evidence>
<dbReference type="InterPro" id="IPR009057">
    <property type="entry name" value="Homeodomain-like_sf"/>
</dbReference>
<dbReference type="GO" id="GO:0003700">
    <property type="term" value="F:DNA-binding transcription factor activity"/>
    <property type="evidence" value="ECO:0007669"/>
    <property type="project" value="InterPro"/>
</dbReference>